<dbReference type="InterPro" id="IPR001501">
    <property type="entry name" value="Ni-dep_hyd_lsu"/>
</dbReference>
<dbReference type="InterPro" id="IPR029014">
    <property type="entry name" value="NiFe-Hase_large"/>
</dbReference>
<dbReference type="PROSITE" id="PS00508">
    <property type="entry name" value="NI_HGENASE_L_2"/>
    <property type="match status" value="1"/>
</dbReference>
<dbReference type="SUPFAM" id="SSF56762">
    <property type="entry name" value="HydB/Nqo4-like"/>
    <property type="match status" value="1"/>
</dbReference>
<evidence type="ECO:0000256" key="4">
    <source>
        <dbReference type="ARBA" id="ARBA00011771"/>
    </source>
</evidence>
<dbReference type="InterPro" id="IPR050867">
    <property type="entry name" value="NiFe/NiFeSe_hydrgnase_LSU"/>
</dbReference>
<comment type="subcellular location">
    <subcellularLocation>
        <location evidence="2">Cell envelope</location>
    </subcellularLocation>
</comment>
<dbReference type="OrthoDB" id="9761717at2"/>
<dbReference type="EMBL" id="CP002355">
    <property type="protein sequence ID" value="ADR34711.1"/>
    <property type="molecule type" value="Genomic_DNA"/>
</dbReference>
<gene>
    <name evidence="10" type="ordered locus">Sulku_2051</name>
</gene>
<evidence type="ECO:0000256" key="6">
    <source>
        <dbReference type="ARBA" id="ARBA00022723"/>
    </source>
</evidence>
<dbReference type="GO" id="GO:0008901">
    <property type="term" value="F:ferredoxin hydrogenase activity"/>
    <property type="evidence" value="ECO:0007669"/>
    <property type="project" value="InterPro"/>
</dbReference>
<proteinExistence type="inferred from homology"/>
<feature type="binding site" evidence="8">
    <location>
        <position position="565"/>
    </location>
    <ligand>
        <name>Ni(2+)</name>
        <dbReference type="ChEBI" id="CHEBI:49786"/>
    </ligand>
</feature>
<dbReference type="eggNOG" id="COG0374">
    <property type="taxonomic scope" value="Bacteria"/>
</dbReference>
<dbReference type="Pfam" id="PF00374">
    <property type="entry name" value="NiFeSe_Hases"/>
    <property type="match status" value="1"/>
</dbReference>
<dbReference type="GO" id="GO:0016151">
    <property type="term" value="F:nickel cation binding"/>
    <property type="evidence" value="ECO:0007669"/>
    <property type="project" value="InterPro"/>
</dbReference>
<sequence>MSKHIVVDPITRIEGHLRIEAVIDENNTIVDAYSASTMFRGIETILQGRDPRDCGLLAMRICGVCTGTHYQRSIEAVEDAFDITIPKNARIVRNLIQGALYVHDHVVHFYHLHALDFVDVVSALSADPVKTAAEARKWASVAGESPFIDGESEFKAIQDRVAKFVKQGRLGIFGNGYWGNPHYKLTPEQNLIGVAHYLQALDIQRDMAKMQAIFGGKNPHPQSIVVGGVTCVQDIQNPARLALFKSLLLAGRKFVKQAYLPDVYMAGTMYAGEATDSKATFSELMGGKGVGGTGGGLLNFMSYGDFRLDDTGFYKSALLFPSGVVLGGDISKVHPLDQEKIAEDVTHAWYKGDKPLHPYEGQTIPEYTGLDKRSDGIAYLKTKEKYSWIKSPIYNDTRVEVGPLARMVIGVAAKDKRITKYVTEFLERGKLPVSVLFSTVGRTAARAIETSLMSDVMVEWIDELTANVLAGDKSTWTEFDFDKVSVSAKGRGMAEAPRGALGHWVSITDGKVANYQAIVPSTWNAAPRDHKGRLGAYEASLIGTKVANPEQPLEIIRTIHSFDPCIACAVHVVDTKGKELAVYKVDTSCSI</sequence>
<feature type="binding site" evidence="8">
    <location>
        <position position="62"/>
    </location>
    <ligand>
        <name>Mg(2+)</name>
        <dbReference type="ChEBI" id="CHEBI:18420"/>
    </ligand>
</feature>
<evidence type="ECO:0000313" key="11">
    <source>
        <dbReference type="Proteomes" id="UP000008721"/>
    </source>
</evidence>
<feature type="binding site" evidence="8">
    <location>
        <position position="571"/>
    </location>
    <ligand>
        <name>Mg(2+)</name>
        <dbReference type="ChEBI" id="CHEBI:18420"/>
    </ligand>
</feature>
<feature type="binding site" evidence="8">
    <location>
        <position position="65"/>
    </location>
    <ligand>
        <name>Fe cation</name>
        <dbReference type="ChEBI" id="CHEBI:24875"/>
    </ligand>
</feature>
<keyword evidence="6 8" id="KW-0479">Metal-binding</keyword>
<evidence type="ECO:0000256" key="2">
    <source>
        <dbReference type="ARBA" id="ARBA00004196"/>
    </source>
</evidence>
<dbReference type="KEGG" id="sku:Sulku_2051"/>
<keyword evidence="11" id="KW-1185">Reference proteome</keyword>
<feature type="binding site" evidence="8">
    <location>
        <position position="65"/>
    </location>
    <ligand>
        <name>Ni(2+)</name>
        <dbReference type="ChEBI" id="CHEBI:49786"/>
    </ligand>
</feature>
<feature type="binding site" evidence="8">
    <location>
        <position position="568"/>
    </location>
    <ligand>
        <name>Fe cation</name>
        <dbReference type="ChEBI" id="CHEBI:24875"/>
    </ligand>
</feature>
<dbReference type="RefSeq" id="WP_013460908.1">
    <property type="nucleotide sequence ID" value="NC_014762.1"/>
</dbReference>
<dbReference type="STRING" id="709032.Sulku_2051"/>
<evidence type="ECO:0000256" key="5">
    <source>
        <dbReference type="ARBA" id="ARBA00022596"/>
    </source>
</evidence>
<evidence type="ECO:0000256" key="8">
    <source>
        <dbReference type="PIRSR" id="PIRSR601501-1"/>
    </source>
</evidence>
<dbReference type="Proteomes" id="UP000008721">
    <property type="component" value="Chromosome"/>
</dbReference>
<keyword evidence="5 8" id="KW-0533">Nickel</keyword>
<evidence type="ECO:0000313" key="10">
    <source>
        <dbReference type="EMBL" id="ADR34711.1"/>
    </source>
</evidence>
<protein>
    <submittedName>
        <fullName evidence="10">Nickel-dependent hydrogenase large subunit</fullName>
    </submittedName>
</protein>
<dbReference type="HOGENOM" id="CLU_030087_0_0_7"/>
<dbReference type="PANTHER" id="PTHR42958">
    <property type="entry name" value="HYDROGENASE-2 LARGE CHAIN"/>
    <property type="match status" value="1"/>
</dbReference>
<evidence type="ECO:0000256" key="7">
    <source>
        <dbReference type="ARBA" id="ARBA00023002"/>
    </source>
</evidence>
<name>E4U2U7_SULKY</name>
<dbReference type="PANTHER" id="PTHR42958:SF2">
    <property type="entry name" value="UPTAKE HYDROGENASE LARGE SUBUNIT"/>
    <property type="match status" value="1"/>
</dbReference>
<reference evidence="10 11" key="1">
    <citation type="journal article" date="2012" name="Stand. Genomic Sci.">
        <title>Complete genome sequence of the sulfur compounds oxidizing chemolithoautotroph Sulfuricurvum kujiense type strain (YK-1(T)).</title>
        <authorList>
            <person name="Han C."/>
            <person name="Kotsyurbenko O."/>
            <person name="Chertkov O."/>
            <person name="Held B."/>
            <person name="Lapidus A."/>
            <person name="Nolan M."/>
            <person name="Lucas S."/>
            <person name="Hammon N."/>
            <person name="Deshpande S."/>
            <person name="Cheng J.F."/>
            <person name="Tapia R."/>
            <person name="Goodwin L.A."/>
            <person name="Pitluck S."/>
            <person name="Liolios K."/>
            <person name="Pagani I."/>
            <person name="Ivanova N."/>
            <person name="Mavromatis K."/>
            <person name="Mikhailova N."/>
            <person name="Pati A."/>
            <person name="Chen A."/>
            <person name="Palaniappan K."/>
            <person name="Land M."/>
            <person name="Hauser L."/>
            <person name="Chang Y.J."/>
            <person name="Jeffries C.D."/>
            <person name="Brambilla E.M."/>
            <person name="Rohde M."/>
            <person name="Spring S."/>
            <person name="Sikorski J."/>
            <person name="Goker M."/>
            <person name="Woyke T."/>
            <person name="Bristow J."/>
            <person name="Eisen J.A."/>
            <person name="Markowitz V."/>
            <person name="Hugenholtz P."/>
            <person name="Kyrpides N.C."/>
            <person name="Klenk H.P."/>
            <person name="Detter J.C."/>
        </authorList>
    </citation>
    <scope>NUCLEOTIDE SEQUENCE [LARGE SCALE GENOMIC DNA]</scope>
    <source>
        <strain evidence="11">ATCC BAA-921 / DSM 16994 / JCM 11577 / YK-1</strain>
    </source>
</reference>
<keyword evidence="8" id="KW-0460">Magnesium</keyword>
<comment type="cofactor">
    <cofactor evidence="1 8">
        <name>Ni(2+)</name>
        <dbReference type="ChEBI" id="CHEBI:49786"/>
    </cofactor>
</comment>
<dbReference type="GO" id="GO:0030313">
    <property type="term" value="C:cell envelope"/>
    <property type="evidence" value="ECO:0007669"/>
    <property type="project" value="UniProtKB-SubCell"/>
</dbReference>
<dbReference type="FunFam" id="1.10.645.10:FF:000002">
    <property type="entry name" value="Hydrogenase 2 large subunit"/>
    <property type="match status" value="1"/>
</dbReference>
<dbReference type="Gene3D" id="1.10.645.10">
    <property type="entry name" value="Cytochrome-c3 Hydrogenase, chain B"/>
    <property type="match status" value="1"/>
</dbReference>
<evidence type="ECO:0000256" key="1">
    <source>
        <dbReference type="ARBA" id="ARBA00001967"/>
    </source>
</evidence>
<comment type="subunit">
    <text evidence="4">Heterodimer of a large and a small subunit.</text>
</comment>
<evidence type="ECO:0000256" key="9">
    <source>
        <dbReference type="RuleBase" id="RU003896"/>
    </source>
</evidence>
<evidence type="ECO:0000256" key="3">
    <source>
        <dbReference type="ARBA" id="ARBA00009292"/>
    </source>
</evidence>
<accession>E4U2U7</accession>
<comment type="cofactor">
    <cofactor evidence="8">
        <name>Fe cation</name>
        <dbReference type="ChEBI" id="CHEBI:24875"/>
    </cofactor>
</comment>
<keyword evidence="7 9" id="KW-0560">Oxidoreductase</keyword>
<keyword evidence="8" id="KW-0408">Iron</keyword>
<feature type="binding site" evidence="8">
    <location>
        <position position="43"/>
    </location>
    <ligand>
        <name>Mg(2+)</name>
        <dbReference type="ChEBI" id="CHEBI:18420"/>
    </ligand>
</feature>
<comment type="similarity">
    <text evidence="3 9">Belongs to the [NiFe]/[NiFeSe] hydrogenase large subunit family.</text>
</comment>
<dbReference type="AlphaFoldDB" id="E4U2U7"/>
<dbReference type="InterPro" id="IPR018194">
    <property type="entry name" value="Ni-dep_hyd_lsu_Ni_BS"/>
</dbReference>
<organism evidence="10 11">
    <name type="scientific">Sulfuricurvum kujiense (strain ATCC BAA-921 / DSM 16994 / JCM 11577 / YK-1)</name>
    <dbReference type="NCBI Taxonomy" id="709032"/>
    <lineage>
        <taxon>Bacteria</taxon>
        <taxon>Pseudomonadati</taxon>
        <taxon>Campylobacterota</taxon>
        <taxon>Epsilonproteobacteria</taxon>
        <taxon>Campylobacterales</taxon>
        <taxon>Sulfurimonadaceae</taxon>
        <taxon>Sulfuricurvum</taxon>
    </lineage>
</organism>
<dbReference type="PROSITE" id="PS00507">
    <property type="entry name" value="NI_HGENASE_L_1"/>
    <property type="match status" value="1"/>
</dbReference>